<evidence type="ECO:0000313" key="8">
    <source>
        <dbReference type="EMBL" id="KIX07435.1"/>
    </source>
</evidence>
<proteinExistence type="inferred from homology"/>
<evidence type="ECO:0000259" key="7">
    <source>
        <dbReference type="Pfam" id="PF01266"/>
    </source>
</evidence>
<dbReference type="InterPro" id="IPR023209">
    <property type="entry name" value="DAO"/>
</dbReference>
<dbReference type="STRING" id="1442369.A0A0D2JE16"/>
<keyword evidence="3" id="KW-0285">Flavoprotein</keyword>
<dbReference type="OrthoDB" id="2015447at2759"/>
<dbReference type="PANTHER" id="PTHR11530:SF11">
    <property type="entry name" value="D-ASPARTATE OXIDASE"/>
    <property type="match status" value="1"/>
</dbReference>
<keyword evidence="9" id="KW-1185">Reference proteome</keyword>
<dbReference type="SUPFAM" id="SSF51971">
    <property type="entry name" value="Nucleotide-binding domain"/>
    <property type="match status" value="1"/>
</dbReference>
<dbReference type="GO" id="GO:0005737">
    <property type="term" value="C:cytoplasm"/>
    <property type="evidence" value="ECO:0007669"/>
    <property type="project" value="TreeGrafter"/>
</dbReference>
<evidence type="ECO:0000256" key="3">
    <source>
        <dbReference type="ARBA" id="ARBA00022630"/>
    </source>
</evidence>
<name>A0A0D2JE16_9EURO</name>
<dbReference type="Gene3D" id="3.40.50.720">
    <property type="entry name" value="NAD(P)-binding Rossmann-like Domain"/>
    <property type="match status" value="1"/>
</dbReference>
<evidence type="ECO:0000256" key="1">
    <source>
        <dbReference type="ARBA" id="ARBA00001974"/>
    </source>
</evidence>
<accession>A0A0D2JE16</accession>
<dbReference type="EMBL" id="KN847476">
    <property type="protein sequence ID" value="KIX07435.1"/>
    <property type="molecule type" value="Genomic_DNA"/>
</dbReference>
<gene>
    <name evidence="8" type="ORF">Z518_02088</name>
</gene>
<feature type="transmembrane region" description="Helical" evidence="6">
    <location>
        <begin position="12"/>
        <end position="29"/>
    </location>
</feature>
<feature type="domain" description="FAD dependent oxidoreductase" evidence="7">
    <location>
        <begin position="12"/>
        <end position="317"/>
    </location>
</feature>
<keyword evidence="5" id="KW-0560">Oxidoreductase</keyword>
<dbReference type="Gene3D" id="3.30.9.10">
    <property type="entry name" value="D-Amino Acid Oxidase, subunit A, domain 2"/>
    <property type="match status" value="1"/>
</dbReference>
<reference evidence="8 9" key="1">
    <citation type="submission" date="2015-01" db="EMBL/GenBank/DDBJ databases">
        <title>The Genome Sequence of Rhinocladiella mackenzie CBS 650.93.</title>
        <authorList>
            <consortium name="The Broad Institute Genomics Platform"/>
            <person name="Cuomo C."/>
            <person name="de Hoog S."/>
            <person name="Gorbushina A."/>
            <person name="Stielow B."/>
            <person name="Teixiera M."/>
            <person name="Abouelleil A."/>
            <person name="Chapman S.B."/>
            <person name="Priest M."/>
            <person name="Young S.K."/>
            <person name="Wortman J."/>
            <person name="Nusbaum C."/>
            <person name="Birren B."/>
        </authorList>
    </citation>
    <scope>NUCLEOTIDE SEQUENCE [LARGE SCALE GENOMIC DNA]</scope>
    <source>
        <strain evidence="8 9">CBS 650.93</strain>
    </source>
</reference>
<dbReference type="GO" id="GO:0071949">
    <property type="term" value="F:FAD binding"/>
    <property type="evidence" value="ECO:0007669"/>
    <property type="project" value="InterPro"/>
</dbReference>
<dbReference type="PANTHER" id="PTHR11530">
    <property type="entry name" value="D-AMINO ACID OXIDASE"/>
    <property type="match status" value="1"/>
</dbReference>
<keyword evidence="4" id="KW-0274">FAD</keyword>
<comment type="similarity">
    <text evidence="2">Belongs to the DAMOX/DASOX family.</text>
</comment>
<dbReference type="GeneID" id="25290159"/>
<evidence type="ECO:0000256" key="4">
    <source>
        <dbReference type="ARBA" id="ARBA00022827"/>
    </source>
</evidence>
<dbReference type="HOGENOM" id="CLU_034311_3_0_1"/>
<keyword evidence="6" id="KW-0472">Membrane</keyword>
<evidence type="ECO:0000256" key="2">
    <source>
        <dbReference type="ARBA" id="ARBA00006730"/>
    </source>
</evidence>
<dbReference type="RefSeq" id="XP_013274571.1">
    <property type="nucleotide sequence ID" value="XM_013419117.1"/>
</dbReference>
<dbReference type="VEuPathDB" id="FungiDB:Z518_02088"/>
<evidence type="ECO:0000313" key="9">
    <source>
        <dbReference type="Proteomes" id="UP000053617"/>
    </source>
</evidence>
<evidence type="ECO:0000256" key="6">
    <source>
        <dbReference type="SAM" id="Phobius"/>
    </source>
</evidence>
<dbReference type="Proteomes" id="UP000053617">
    <property type="component" value="Unassembled WGS sequence"/>
</dbReference>
<dbReference type="AlphaFoldDB" id="A0A0D2JE16"/>
<organism evidence="8 9">
    <name type="scientific">Rhinocladiella mackenziei CBS 650.93</name>
    <dbReference type="NCBI Taxonomy" id="1442369"/>
    <lineage>
        <taxon>Eukaryota</taxon>
        <taxon>Fungi</taxon>
        <taxon>Dikarya</taxon>
        <taxon>Ascomycota</taxon>
        <taxon>Pezizomycotina</taxon>
        <taxon>Eurotiomycetes</taxon>
        <taxon>Chaetothyriomycetidae</taxon>
        <taxon>Chaetothyriales</taxon>
        <taxon>Herpotrichiellaceae</taxon>
        <taxon>Rhinocladiella</taxon>
    </lineage>
</organism>
<dbReference type="Pfam" id="PF01266">
    <property type="entry name" value="DAO"/>
    <property type="match status" value="1"/>
</dbReference>
<dbReference type="PIRSF" id="PIRSF000189">
    <property type="entry name" value="D-aa_oxidase"/>
    <property type="match status" value="1"/>
</dbReference>
<evidence type="ECO:0000256" key="5">
    <source>
        <dbReference type="ARBA" id="ARBA00023002"/>
    </source>
</evidence>
<dbReference type="SUPFAM" id="SSF54373">
    <property type="entry name" value="FAD-linked reductases, C-terminal domain"/>
    <property type="match status" value="1"/>
</dbReference>
<protein>
    <recommendedName>
        <fullName evidence="7">FAD dependent oxidoreductase domain-containing protein</fullName>
    </recommendedName>
</protein>
<dbReference type="GO" id="GO:0003884">
    <property type="term" value="F:D-amino-acid oxidase activity"/>
    <property type="evidence" value="ECO:0007669"/>
    <property type="project" value="InterPro"/>
</dbReference>
<comment type="cofactor">
    <cofactor evidence="1">
        <name>FAD</name>
        <dbReference type="ChEBI" id="CHEBI:57692"/>
    </cofactor>
</comment>
<sequence>MTSERQASSESVTVVGAGIIGLASALLLAEEGFRVHVVARDLPGDGGINWASPYAGATLIPPPEMGEEEMAKESYRWYEKLAKEEPGSSVRIAKATEYYTDRDTDDSIWYKDFVKNYERVPESKLPTGCKIGFSFETCLANPDVFLPWLKSKLDNLGVEFTRAEIKSLSEATELTGSSIIVNASGLGAKVLASDEAVVGYRGQTMFVRSDFDEVILIQGAEYTYIIPRMFSGGVVIGGVSQENELDGAVNVDIRKDILQRINRLGVTHVDGDKDVIRDIVGVRPGRHGGIRVELEGRTVHAYGFRGAGYVYSLGAAAKVKRLVLSILQT</sequence>
<dbReference type="GO" id="GO:0019478">
    <property type="term" value="P:D-amino acid catabolic process"/>
    <property type="evidence" value="ECO:0007669"/>
    <property type="project" value="TreeGrafter"/>
</dbReference>
<keyword evidence="6" id="KW-1133">Transmembrane helix</keyword>
<dbReference type="InterPro" id="IPR006076">
    <property type="entry name" value="FAD-dep_OxRdtase"/>
</dbReference>
<keyword evidence="6" id="KW-0812">Transmembrane</keyword>